<dbReference type="InterPro" id="IPR036397">
    <property type="entry name" value="RNaseH_sf"/>
</dbReference>
<proteinExistence type="predicted"/>
<name>A0ABR0K163_9PEZI</name>
<dbReference type="Proteomes" id="UP001357485">
    <property type="component" value="Unassembled WGS sequence"/>
</dbReference>
<feature type="non-terminal residue" evidence="2">
    <location>
        <position position="126"/>
    </location>
</feature>
<feature type="non-terminal residue" evidence="2">
    <location>
        <position position="1"/>
    </location>
</feature>
<reference evidence="2 3" key="1">
    <citation type="submission" date="2023-08" db="EMBL/GenBank/DDBJ databases">
        <title>Black Yeasts Isolated from many extreme environments.</title>
        <authorList>
            <person name="Coleine C."/>
            <person name="Stajich J.E."/>
            <person name="Selbmann L."/>
        </authorList>
    </citation>
    <scope>NUCLEOTIDE SEQUENCE [LARGE SCALE GENOMIC DNA]</scope>
    <source>
        <strain evidence="2 3">CCFEE 536</strain>
    </source>
</reference>
<comment type="caution">
    <text evidence="2">The sequence shown here is derived from an EMBL/GenBank/DDBJ whole genome shotgun (WGS) entry which is preliminary data.</text>
</comment>
<keyword evidence="3" id="KW-1185">Reference proteome</keyword>
<evidence type="ECO:0000259" key="1">
    <source>
        <dbReference type="Pfam" id="PF03104"/>
    </source>
</evidence>
<organism evidence="2 3">
    <name type="scientific">Cryomyces antarcticus</name>
    <dbReference type="NCBI Taxonomy" id="329879"/>
    <lineage>
        <taxon>Eukaryota</taxon>
        <taxon>Fungi</taxon>
        <taxon>Dikarya</taxon>
        <taxon>Ascomycota</taxon>
        <taxon>Pezizomycotina</taxon>
        <taxon>Dothideomycetes</taxon>
        <taxon>Dothideomycetes incertae sedis</taxon>
        <taxon>Cryomyces</taxon>
    </lineage>
</organism>
<dbReference type="InterPro" id="IPR012337">
    <property type="entry name" value="RNaseH-like_sf"/>
</dbReference>
<evidence type="ECO:0000313" key="3">
    <source>
        <dbReference type="Proteomes" id="UP001357485"/>
    </source>
</evidence>
<dbReference type="Pfam" id="PF03104">
    <property type="entry name" value="DNA_pol_B_exo1"/>
    <property type="match status" value="1"/>
</dbReference>
<sequence length="126" mass="14191">GTGLKEPMQTPKLSVIGLDIEVSTIRRGDGMPLSHDPIISIVISNGGWYDKQFEDKCYIIHTFGYCNKIEWENGRNVLITRVDNDEEAVRQTYETLNMLCPDFVNIHNGFNFDLRCLAAASALDPV</sequence>
<dbReference type="SUPFAM" id="SSF53098">
    <property type="entry name" value="Ribonuclease H-like"/>
    <property type="match status" value="1"/>
</dbReference>
<dbReference type="Gene3D" id="3.30.420.10">
    <property type="entry name" value="Ribonuclease H-like superfamily/Ribonuclease H"/>
    <property type="match status" value="1"/>
</dbReference>
<gene>
    <name evidence="2" type="ORF">LTR16_008356</name>
</gene>
<protein>
    <recommendedName>
        <fullName evidence="1">DNA-directed DNA polymerase family B exonuclease domain-containing protein</fullName>
    </recommendedName>
</protein>
<accession>A0ABR0K163</accession>
<evidence type="ECO:0000313" key="2">
    <source>
        <dbReference type="EMBL" id="KAK5081920.1"/>
    </source>
</evidence>
<dbReference type="InterPro" id="IPR006133">
    <property type="entry name" value="DNA-dir_DNA_pol_B_exonuc"/>
</dbReference>
<feature type="domain" description="DNA-directed DNA polymerase family B exonuclease" evidence="1">
    <location>
        <begin position="7"/>
        <end position="117"/>
    </location>
</feature>
<dbReference type="EMBL" id="JAVRRA010026585">
    <property type="protein sequence ID" value="KAK5081920.1"/>
    <property type="molecule type" value="Genomic_DNA"/>
</dbReference>